<dbReference type="SUPFAM" id="SSF53850">
    <property type="entry name" value="Periplasmic binding protein-like II"/>
    <property type="match status" value="1"/>
</dbReference>
<dbReference type="Pfam" id="PF13416">
    <property type="entry name" value="SBP_bac_8"/>
    <property type="match status" value="1"/>
</dbReference>
<name>A0A495Q9R0_9ACTN</name>
<dbReference type="RefSeq" id="WP_121438460.1">
    <property type="nucleotide sequence ID" value="NZ_RBWU01000009.1"/>
</dbReference>
<keyword evidence="3" id="KW-0732">Signal</keyword>
<reference evidence="4 5" key="1">
    <citation type="submission" date="2018-10" db="EMBL/GenBank/DDBJ databases">
        <title>Genomic Encyclopedia of Archaeal and Bacterial Type Strains, Phase II (KMG-II): from individual species to whole genera.</title>
        <authorList>
            <person name="Goeker M."/>
        </authorList>
    </citation>
    <scope>NUCLEOTIDE SEQUENCE [LARGE SCALE GENOMIC DNA]</scope>
    <source>
        <strain evidence="4 5">DSM 43383</strain>
    </source>
</reference>
<evidence type="ECO:0000256" key="1">
    <source>
        <dbReference type="ARBA" id="ARBA00008520"/>
    </source>
</evidence>
<evidence type="ECO:0000313" key="5">
    <source>
        <dbReference type="Proteomes" id="UP000274601"/>
    </source>
</evidence>
<dbReference type="PANTHER" id="PTHR43649">
    <property type="entry name" value="ARABINOSE-BINDING PROTEIN-RELATED"/>
    <property type="match status" value="1"/>
</dbReference>
<protein>
    <submittedName>
        <fullName evidence="4">Multiple sugar transport system substrate-binding protein</fullName>
    </submittedName>
</protein>
<dbReference type="Proteomes" id="UP000274601">
    <property type="component" value="Unassembled WGS sequence"/>
</dbReference>
<dbReference type="PANTHER" id="PTHR43649:SF34">
    <property type="entry name" value="ABC TRANSPORTER PERIPLASMIC-BINDING PROTEIN YCJN-RELATED"/>
    <property type="match status" value="1"/>
</dbReference>
<evidence type="ECO:0000256" key="3">
    <source>
        <dbReference type="ARBA" id="ARBA00022729"/>
    </source>
</evidence>
<dbReference type="Gene3D" id="3.40.190.10">
    <property type="entry name" value="Periplasmic binding protein-like II"/>
    <property type="match status" value="2"/>
</dbReference>
<gene>
    <name evidence="4" type="ORF">BZB76_6806</name>
</gene>
<dbReference type="EMBL" id="RBWU01000009">
    <property type="protein sequence ID" value="RKS67854.1"/>
    <property type="molecule type" value="Genomic_DNA"/>
</dbReference>
<sequence length="442" mass="48192">MPNHLRLAAFLGFAITLLALTVYGETTSAPSRCRTEGPLTVLGGRDDTGTRRALVQSWRPPDGMRAEFRELPLISDLEHSELVSTARSGSCSAEVFLIDTPWIPEFVEAGYIDPVGIPERDLGSVIPEVLSTGRFRDKLWAVPLNTDAPLLIYRKDLVGKTPRTHEELMAEARALTARPDRPVAGGLMLQLDDYEGFTVNVLELIRDHGGDITVAEDGTVTMDRQAVLATLRDVGAAMRGNRPPISPASLDADENAGIDAFERGDVAFLRDWPAFYTQLLTDGAELRPEQIGAVPYPGERVLGGQSLAIAASLPDDRARAARDLITYLTDAPQQKRMFACGGLVPVRADVYGSDAGACGNQGTRRKRLVLHADPEVIREAVMGARARPSSAYYPEFSRVLRRHLRERLRCRALSTCPEPADDGAFLDRLTAALERAARGRAG</sequence>
<dbReference type="InterPro" id="IPR006059">
    <property type="entry name" value="SBP"/>
</dbReference>
<dbReference type="AlphaFoldDB" id="A0A495Q9R0"/>
<evidence type="ECO:0000313" key="4">
    <source>
        <dbReference type="EMBL" id="RKS67854.1"/>
    </source>
</evidence>
<dbReference type="InterPro" id="IPR050490">
    <property type="entry name" value="Bact_solute-bd_prot1"/>
</dbReference>
<dbReference type="OrthoDB" id="3495561at2"/>
<organism evidence="4 5">
    <name type="scientific">Actinomadura pelletieri DSM 43383</name>
    <dbReference type="NCBI Taxonomy" id="1120940"/>
    <lineage>
        <taxon>Bacteria</taxon>
        <taxon>Bacillati</taxon>
        <taxon>Actinomycetota</taxon>
        <taxon>Actinomycetes</taxon>
        <taxon>Streptosporangiales</taxon>
        <taxon>Thermomonosporaceae</taxon>
        <taxon>Actinomadura</taxon>
    </lineage>
</organism>
<keyword evidence="2" id="KW-0813">Transport</keyword>
<comment type="similarity">
    <text evidence="1">Belongs to the bacterial solute-binding protein 1 family.</text>
</comment>
<proteinExistence type="inferred from homology"/>
<keyword evidence="4" id="KW-0762">Sugar transport</keyword>
<keyword evidence="5" id="KW-1185">Reference proteome</keyword>
<accession>A0A495Q9R0</accession>
<evidence type="ECO:0000256" key="2">
    <source>
        <dbReference type="ARBA" id="ARBA00022448"/>
    </source>
</evidence>
<comment type="caution">
    <text evidence="4">The sequence shown here is derived from an EMBL/GenBank/DDBJ whole genome shotgun (WGS) entry which is preliminary data.</text>
</comment>